<proteinExistence type="inferred from homology"/>
<dbReference type="EMBL" id="JADBGQ010000002">
    <property type="protein sequence ID" value="KAG5410228.1"/>
    <property type="molecule type" value="Genomic_DNA"/>
</dbReference>
<dbReference type="Pfam" id="PF01301">
    <property type="entry name" value="Glyco_hydro_35"/>
    <property type="match status" value="1"/>
</dbReference>
<accession>A0ABQ7NH85</accession>
<dbReference type="EC" id="3.2.1.23" evidence="3"/>
<evidence type="ECO:0000256" key="1">
    <source>
        <dbReference type="ARBA" id="ARBA00001412"/>
    </source>
</evidence>
<feature type="domain" description="Glycoside hydrolase 35 catalytic" evidence="5">
    <location>
        <begin position="70"/>
        <end position="230"/>
    </location>
</feature>
<dbReference type="PANTHER" id="PTHR23421">
    <property type="entry name" value="BETA-GALACTOSIDASE RELATED"/>
    <property type="match status" value="1"/>
</dbReference>
<keyword evidence="7" id="KW-1185">Reference proteome</keyword>
<dbReference type="Gene3D" id="3.20.20.80">
    <property type="entry name" value="Glycosidases"/>
    <property type="match status" value="1"/>
</dbReference>
<reference evidence="6 7" key="1">
    <citation type="submission" date="2021-03" db="EMBL/GenBank/DDBJ databases">
        <authorList>
            <person name="King G.J."/>
            <person name="Bancroft I."/>
            <person name="Baten A."/>
            <person name="Bloomfield J."/>
            <person name="Borpatragohain P."/>
            <person name="He Z."/>
            <person name="Irish N."/>
            <person name="Irwin J."/>
            <person name="Liu K."/>
            <person name="Mauleon R.P."/>
            <person name="Moore J."/>
            <person name="Morris R."/>
            <person name="Ostergaard L."/>
            <person name="Wang B."/>
            <person name="Wells R."/>
        </authorList>
    </citation>
    <scope>NUCLEOTIDE SEQUENCE [LARGE SCALE GENOMIC DNA]</scope>
    <source>
        <strain evidence="6">R-o-18</strain>
        <tissue evidence="6">Leaf</tissue>
    </source>
</reference>
<dbReference type="SUPFAM" id="SSF51445">
    <property type="entry name" value="(Trans)glycosidases"/>
    <property type="match status" value="1"/>
</dbReference>
<keyword evidence="4" id="KW-0732">Signal</keyword>
<dbReference type="InterPro" id="IPR001944">
    <property type="entry name" value="Glycoside_Hdrlase_35"/>
</dbReference>
<evidence type="ECO:0000313" key="6">
    <source>
        <dbReference type="EMBL" id="KAG5410228.1"/>
    </source>
</evidence>
<evidence type="ECO:0000259" key="5">
    <source>
        <dbReference type="Pfam" id="PF01301"/>
    </source>
</evidence>
<evidence type="ECO:0000313" key="7">
    <source>
        <dbReference type="Proteomes" id="UP000823674"/>
    </source>
</evidence>
<comment type="similarity">
    <text evidence="2">Belongs to the glycosyl hydrolase 35 family.</text>
</comment>
<feature type="signal peptide" evidence="4">
    <location>
        <begin position="1"/>
        <end position="22"/>
    </location>
</feature>
<name>A0ABQ7NH85_BRACM</name>
<evidence type="ECO:0000256" key="3">
    <source>
        <dbReference type="ARBA" id="ARBA00012756"/>
    </source>
</evidence>
<evidence type="ECO:0000256" key="4">
    <source>
        <dbReference type="SAM" id="SignalP"/>
    </source>
</evidence>
<dbReference type="InterPro" id="IPR017853">
    <property type="entry name" value="GH"/>
</dbReference>
<dbReference type="Proteomes" id="UP000823674">
    <property type="component" value="Chromosome A02"/>
</dbReference>
<sequence length="240" mass="27294">MATFRSSLALFILMAIIGAGDTGNVTYDGRSLIIDDQNKFLFFSSIHYLRRKAKSGGIDVIDTYSRAATRQGIVFRTDNEPFKYHMKRYAEMIVKLMKSENLYASQGGPITEKQIENEYGMVTRAFNQEGKSYVKWAAKLAVELETGVPWVMCKQDDAPDPLINACNGRQCGETFKGPNSPNKPAVWTENWTSFYQTFGEKPLKRSAEDISFQVALFIVRDGSFINYYMVVFFIHTLCLF</sequence>
<gene>
    <name evidence="6" type="primary">A02p029450.1_BraROA</name>
    <name evidence="6" type="ORF">IGI04_006547</name>
</gene>
<evidence type="ECO:0000256" key="2">
    <source>
        <dbReference type="ARBA" id="ARBA00009809"/>
    </source>
</evidence>
<comment type="caution">
    <text evidence="6">The sequence shown here is derived from an EMBL/GenBank/DDBJ whole genome shotgun (WGS) entry which is preliminary data.</text>
</comment>
<feature type="chain" id="PRO_5045867846" description="beta-galactosidase" evidence="4">
    <location>
        <begin position="23"/>
        <end position="240"/>
    </location>
</feature>
<organism evidence="6 7">
    <name type="scientific">Brassica rapa subsp. trilocularis</name>
    <dbReference type="NCBI Taxonomy" id="1813537"/>
    <lineage>
        <taxon>Eukaryota</taxon>
        <taxon>Viridiplantae</taxon>
        <taxon>Streptophyta</taxon>
        <taxon>Embryophyta</taxon>
        <taxon>Tracheophyta</taxon>
        <taxon>Spermatophyta</taxon>
        <taxon>Magnoliopsida</taxon>
        <taxon>eudicotyledons</taxon>
        <taxon>Gunneridae</taxon>
        <taxon>Pentapetalae</taxon>
        <taxon>rosids</taxon>
        <taxon>malvids</taxon>
        <taxon>Brassicales</taxon>
        <taxon>Brassicaceae</taxon>
        <taxon>Brassiceae</taxon>
        <taxon>Brassica</taxon>
    </lineage>
</organism>
<comment type="catalytic activity">
    <reaction evidence="1">
        <text>Hydrolysis of terminal non-reducing beta-D-galactose residues in beta-D-galactosides.</text>
        <dbReference type="EC" id="3.2.1.23"/>
    </reaction>
</comment>
<dbReference type="InterPro" id="IPR031330">
    <property type="entry name" value="Gly_Hdrlase_35_cat"/>
</dbReference>
<protein>
    <recommendedName>
        <fullName evidence="3">beta-galactosidase</fullName>
        <ecNumber evidence="3">3.2.1.23</ecNumber>
    </recommendedName>
</protein>